<organism evidence="3 4">
    <name type="scientific">Microbotryum saponariae</name>
    <dbReference type="NCBI Taxonomy" id="289078"/>
    <lineage>
        <taxon>Eukaryota</taxon>
        <taxon>Fungi</taxon>
        <taxon>Dikarya</taxon>
        <taxon>Basidiomycota</taxon>
        <taxon>Pucciniomycotina</taxon>
        <taxon>Microbotryomycetes</taxon>
        <taxon>Microbotryales</taxon>
        <taxon>Microbotryaceae</taxon>
        <taxon>Microbotryum</taxon>
    </lineage>
</organism>
<dbReference type="GO" id="GO:0016020">
    <property type="term" value="C:membrane"/>
    <property type="evidence" value="ECO:0007669"/>
    <property type="project" value="TreeGrafter"/>
</dbReference>
<dbReference type="OrthoDB" id="10249433at2759"/>
<evidence type="ECO:0000313" key="4">
    <source>
        <dbReference type="Proteomes" id="UP000249723"/>
    </source>
</evidence>
<feature type="compositionally biased region" description="Polar residues" evidence="1">
    <location>
        <begin position="338"/>
        <end position="353"/>
    </location>
</feature>
<keyword evidence="2" id="KW-0812">Transmembrane</keyword>
<evidence type="ECO:0000256" key="2">
    <source>
        <dbReference type="SAM" id="Phobius"/>
    </source>
</evidence>
<dbReference type="EMBL" id="FMWP01000010">
    <property type="protein sequence ID" value="SCZ87273.1"/>
    <property type="molecule type" value="Genomic_DNA"/>
</dbReference>
<dbReference type="SUPFAM" id="SSF53474">
    <property type="entry name" value="alpha/beta-Hydrolases"/>
    <property type="match status" value="1"/>
</dbReference>
<accession>A0A2X0KWA2</accession>
<dbReference type="PANTHER" id="PTHR12277:SF81">
    <property type="entry name" value="PROTEIN ABHD13"/>
    <property type="match status" value="1"/>
</dbReference>
<evidence type="ECO:0000313" key="3">
    <source>
        <dbReference type="EMBL" id="SCZ87273.1"/>
    </source>
</evidence>
<keyword evidence="2" id="KW-1133">Transmembrane helix</keyword>
<dbReference type="AlphaFoldDB" id="A0A2X0KWA2"/>
<name>A0A2X0KWA2_9BASI</name>
<evidence type="ECO:0000256" key="1">
    <source>
        <dbReference type="SAM" id="MobiDB-lite"/>
    </source>
</evidence>
<feature type="transmembrane region" description="Helical" evidence="2">
    <location>
        <begin position="12"/>
        <end position="34"/>
    </location>
</feature>
<sequence>MPKAYLPDLSTLLKAGAAIGLTIFSGVGALLYLYQNKLIYVASMPAGSRTNVATPDEFGMPDYEQLTLHTPDGVTIRAYLLLRPDAEQEEEAPRPTILFLHANAGNIGHRLPLVKVFYQKLRCNVLALSYRGYGLSEGEADEKGIKIDAQVALDHVLSHPSLEKTPIFLATVAIFLASQNKTRVRGLIVENTFTSLRRLVPSVMRDIQLLGTSTALLAPFLFLLHQIWPSIDLIDTLPVDFPVLFLSGDKDELVPQHHMTQLYVHCSSQNKHWRDFEHGTHSECRRFCRSGAERGGADPCLVAYTDDTCIQPLYFKHIAEFILRTLSTPTSDEEKSESSTVSATVPSAPGSSIDSFELIDREIDAAGGANSVNVFEAAAKDKL</sequence>
<dbReference type="PANTHER" id="PTHR12277">
    <property type="entry name" value="ALPHA/BETA HYDROLASE DOMAIN-CONTAINING PROTEIN"/>
    <property type="match status" value="1"/>
</dbReference>
<dbReference type="STRING" id="289078.A0A2X0KWA2"/>
<reference evidence="4" key="1">
    <citation type="submission" date="2016-10" db="EMBL/GenBank/DDBJ databases">
        <authorList>
            <person name="Jeantristanb JTB J.-T."/>
            <person name="Ricardo R."/>
        </authorList>
    </citation>
    <scope>NUCLEOTIDE SEQUENCE [LARGE SCALE GENOMIC DNA]</scope>
</reference>
<keyword evidence="4" id="KW-1185">Reference proteome</keyword>
<keyword evidence="2" id="KW-0472">Membrane</keyword>
<dbReference type="Proteomes" id="UP000249723">
    <property type="component" value="Unassembled WGS sequence"/>
</dbReference>
<dbReference type="GO" id="GO:0008474">
    <property type="term" value="F:palmitoyl-(protein) hydrolase activity"/>
    <property type="evidence" value="ECO:0007669"/>
    <property type="project" value="TreeGrafter"/>
</dbReference>
<dbReference type="Gene3D" id="3.40.50.1820">
    <property type="entry name" value="alpha/beta hydrolase"/>
    <property type="match status" value="1"/>
</dbReference>
<proteinExistence type="predicted"/>
<feature type="transmembrane region" description="Helical" evidence="2">
    <location>
        <begin position="207"/>
        <end position="228"/>
    </location>
</feature>
<dbReference type="InterPro" id="IPR029058">
    <property type="entry name" value="AB_hydrolase_fold"/>
</dbReference>
<feature type="region of interest" description="Disordered" evidence="1">
    <location>
        <begin position="329"/>
        <end position="353"/>
    </location>
</feature>
<protein>
    <submittedName>
        <fullName evidence="3">BZ3500_MvSof-1268-A1-R1_Chr2-2g04739 protein</fullName>
    </submittedName>
</protein>
<gene>
    <name evidence="3" type="ORF">BZ3500_MVSOF-1268-A1-R1_CHR2-2G04739</name>
</gene>